<name>A0ABP7YIW9_9SPHI</name>
<keyword evidence="5" id="KW-1185">Reference proteome</keyword>
<protein>
    <recommendedName>
        <fullName evidence="3">HMA domain-containing protein</fullName>
    </recommendedName>
</protein>
<feature type="domain" description="HMA" evidence="3">
    <location>
        <begin position="26"/>
        <end position="91"/>
    </location>
</feature>
<dbReference type="Pfam" id="PF00403">
    <property type="entry name" value="HMA"/>
    <property type="match status" value="1"/>
</dbReference>
<comment type="caution">
    <text evidence="4">The sequence shown here is derived from an EMBL/GenBank/DDBJ whole genome shotgun (WGS) entry which is preliminary data.</text>
</comment>
<dbReference type="Pfam" id="PF11827">
    <property type="entry name" value="DUF3347"/>
    <property type="match status" value="1"/>
</dbReference>
<feature type="chain" id="PRO_5045942701" description="HMA domain-containing protein" evidence="2">
    <location>
        <begin position="22"/>
        <end position="282"/>
    </location>
</feature>
<keyword evidence="2" id="KW-0732">Signal</keyword>
<dbReference type="EMBL" id="BAAAZI010000006">
    <property type="protein sequence ID" value="GAA4136883.1"/>
    <property type="molecule type" value="Genomic_DNA"/>
</dbReference>
<dbReference type="Proteomes" id="UP001500101">
    <property type="component" value="Unassembled WGS sequence"/>
</dbReference>
<gene>
    <name evidence="4" type="ORF">GCM10022216_12440</name>
</gene>
<accession>A0ABP7YIW9</accession>
<evidence type="ECO:0000256" key="2">
    <source>
        <dbReference type="SAM" id="SignalP"/>
    </source>
</evidence>
<proteinExistence type="predicted"/>
<evidence type="ECO:0000259" key="3">
    <source>
        <dbReference type="PROSITE" id="PS50846"/>
    </source>
</evidence>
<feature type="compositionally biased region" description="Basic and acidic residues" evidence="1">
    <location>
        <begin position="121"/>
        <end position="130"/>
    </location>
</feature>
<dbReference type="RefSeq" id="WP_344673755.1">
    <property type="nucleotide sequence ID" value="NZ_BAAAZI010000006.1"/>
</dbReference>
<dbReference type="PROSITE" id="PS50846">
    <property type="entry name" value="HMA_2"/>
    <property type="match status" value="1"/>
</dbReference>
<dbReference type="InterPro" id="IPR006121">
    <property type="entry name" value="HMA_dom"/>
</dbReference>
<dbReference type="InterPro" id="IPR036163">
    <property type="entry name" value="HMA_dom_sf"/>
</dbReference>
<feature type="region of interest" description="Disordered" evidence="1">
    <location>
        <begin position="115"/>
        <end position="138"/>
    </location>
</feature>
<dbReference type="Gene3D" id="3.30.70.100">
    <property type="match status" value="1"/>
</dbReference>
<evidence type="ECO:0000256" key="1">
    <source>
        <dbReference type="SAM" id="MobiDB-lite"/>
    </source>
</evidence>
<dbReference type="InterPro" id="IPR021782">
    <property type="entry name" value="DUF3347"/>
</dbReference>
<sequence>MKRSILLLGLLFAFGMNHGQAQIKNQKTVTAKVKGNCGMCKKTIENAGNEKNISSVVWNADSETATINFDPNKTNEEAILKKIAQAGYDNESFRAPDDVYAKLHECCLYERDHQTPATKPTENHSNHSDHQVSQSSDNQAANELNSLFGHYLALKDALVASNGKQATQHAEMLAKAIQAVDMKKLADKEHQLWMKVYKQLEQQASSISKDKSIDNQRKSFIQLSENMYALSKVANYGKTLYWQHCPMANQNKGANWLSTEENIKNPYYGSKMLTCGSVVEKI</sequence>
<organism evidence="4 5">
    <name type="scientific">Sphingobacterium kyonggiense</name>
    <dbReference type="NCBI Taxonomy" id="714075"/>
    <lineage>
        <taxon>Bacteria</taxon>
        <taxon>Pseudomonadati</taxon>
        <taxon>Bacteroidota</taxon>
        <taxon>Sphingobacteriia</taxon>
        <taxon>Sphingobacteriales</taxon>
        <taxon>Sphingobacteriaceae</taxon>
        <taxon>Sphingobacterium</taxon>
    </lineage>
</organism>
<reference evidence="5" key="1">
    <citation type="journal article" date="2019" name="Int. J. Syst. Evol. Microbiol.">
        <title>The Global Catalogue of Microorganisms (GCM) 10K type strain sequencing project: providing services to taxonomists for standard genome sequencing and annotation.</title>
        <authorList>
            <consortium name="The Broad Institute Genomics Platform"/>
            <consortium name="The Broad Institute Genome Sequencing Center for Infectious Disease"/>
            <person name="Wu L."/>
            <person name="Ma J."/>
        </authorList>
    </citation>
    <scope>NUCLEOTIDE SEQUENCE [LARGE SCALE GENOMIC DNA]</scope>
    <source>
        <strain evidence="5">JCM 16704</strain>
    </source>
</reference>
<evidence type="ECO:0000313" key="5">
    <source>
        <dbReference type="Proteomes" id="UP001500101"/>
    </source>
</evidence>
<feature type="signal peptide" evidence="2">
    <location>
        <begin position="1"/>
        <end position="21"/>
    </location>
</feature>
<evidence type="ECO:0000313" key="4">
    <source>
        <dbReference type="EMBL" id="GAA4136883.1"/>
    </source>
</evidence>
<dbReference type="SUPFAM" id="SSF55008">
    <property type="entry name" value="HMA, heavy metal-associated domain"/>
    <property type="match status" value="1"/>
</dbReference>